<dbReference type="STRING" id="671072.PL9214670087"/>
<feature type="compositionally biased region" description="Polar residues" evidence="1">
    <location>
        <begin position="100"/>
        <end position="112"/>
    </location>
</feature>
<evidence type="ECO:0000313" key="3">
    <source>
        <dbReference type="Proteomes" id="UP000184315"/>
    </source>
</evidence>
<evidence type="ECO:0000256" key="1">
    <source>
        <dbReference type="SAM" id="MobiDB-lite"/>
    </source>
</evidence>
<organism evidence="2 3">
    <name type="scientific">Planktothrix tepida PCC 9214</name>
    <dbReference type="NCBI Taxonomy" id="671072"/>
    <lineage>
        <taxon>Bacteria</taxon>
        <taxon>Bacillati</taxon>
        <taxon>Cyanobacteriota</taxon>
        <taxon>Cyanophyceae</taxon>
        <taxon>Oscillatoriophycideae</taxon>
        <taxon>Oscillatoriales</taxon>
        <taxon>Microcoleaceae</taxon>
        <taxon>Planktothrix</taxon>
    </lineage>
</organism>
<feature type="compositionally biased region" description="Low complexity" evidence="1">
    <location>
        <begin position="42"/>
        <end position="62"/>
    </location>
</feature>
<proteinExistence type="predicted"/>
<sequence>MEKPRRDSRKTEIPNSESSIDNKRQSQIEQDNAELVKGGSRSTQQTAGTTPSPSSSPTTAQQLLHALKTKPNSQSASGQTPISSTSMDDGRKRLAKLKEQSTTQQNSGTIPGSSPSSSSPSAH</sequence>
<accession>A0A1J1LS98</accession>
<gene>
    <name evidence="2" type="ORF">PL9214670087</name>
</gene>
<reference evidence="3" key="1">
    <citation type="submission" date="2015-10" db="EMBL/GenBank/DDBJ databases">
        <authorList>
            <person name="Regsiter A."/>
            <person name="william w."/>
        </authorList>
    </citation>
    <scope>NUCLEOTIDE SEQUENCE [LARGE SCALE GENOMIC DNA]</scope>
</reference>
<feature type="region of interest" description="Disordered" evidence="1">
    <location>
        <begin position="1"/>
        <end position="123"/>
    </location>
</feature>
<feature type="compositionally biased region" description="Low complexity" evidence="1">
    <location>
        <begin position="113"/>
        <end position="123"/>
    </location>
</feature>
<dbReference type="AlphaFoldDB" id="A0A1J1LS98"/>
<protein>
    <submittedName>
        <fullName evidence="2">Uncharacterized protein</fullName>
    </submittedName>
</protein>
<evidence type="ECO:0000313" key="2">
    <source>
        <dbReference type="EMBL" id="CUR35461.1"/>
    </source>
</evidence>
<feature type="compositionally biased region" description="Basic and acidic residues" evidence="1">
    <location>
        <begin position="88"/>
        <end position="99"/>
    </location>
</feature>
<keyword evidence="3" id="KW-1185">Reference proteome</keyword>
<dbReference type="Proteomes" id="UP000184315">
    <property type="component" value="Unassembled WGS sequence"/>
</dbReference>
<name>A0A1J1LS98_9CYAN</name>
<dbReference type="EMBL" id="CZDF01000174">
    <property type="protein sequence ID" value="CUR35461.1"/>
    <property type="molecule type" value="Genomic_DNA"/>
</dbReference>
<dbReference type="RefSeq" id="WP_072722425.1">
    <property type="nucleotide sequence ID" value="NZ_LN889815.1"/>
</dbReference>
<feature type="compositionally biased region" description="Polar residues" evidence="1">
    <location>
        <begin position="70"/>
        <end position="87"/>
    </location>
</feature>
<feature type="compositionally biased region" description="Basic and acidic residues" evidence="1">
    <location>
        <begin position="1"/>
        <end position="12"/>
    </location>
</feature>